<evidence type="ECO:0000313" key="3">
    <source>
        <dbReference type="EMBL" id="AIR75688.1"/>
    </source>
</evidence>
<dbReference type="InterPro" id="IPR031383">
    <property type="entry name" value="Ycf90"/>
</dbReference>
<keyword evidence="2" id="KW-0472">Membrane</keyword>
<keyword evidence="2" id="KW-1133">Transmembrane helix</keyword>
<reference evidence="3" key="2">
    <citation type="submission" date="2014-06" db="EMBL/GenBank/DDBJ databases">
        <authorList>
            <person name="Sabir J.S.M."/>
            <person name="Yu M."/>
            <person name="Ashworth M.P."/>
            <person name="Baeshen N.A."/>
            <person name="Baeshen M.N."/>
            <person name="Bahieldin A."/>
            <person name="Theriot E.C."/>
            <person name="Jansen R.K."/>
        </authorList>
    </citation>
    <scope>NUCLEOTIDE SEQUENCE</scope>
</reference>
<dbReference type="EMBL" id="KJ958482">
    <property type="protein sequence ID" value="AIR75688.1"/>
    <property type="molecule type" value="Genomic_DNA"/>
</dbReference>
<evidence type="ECO:0000256" key="2">
    <source>
        <dbReference type="SAM" id="Phobius"/>
    </source>
</evidence>
<reference evidence="3" key="1">
    <citation type="journal article" date="2014" name="PLoS ONE">
        <title>Conserved gene order and expanded inverted repeats characterize plastid genomes of Thalassiosirales.</title>
        <authorList>
            <person name="Sabir J.S."/>
            <person name="Yu M."/>
            <person name="Ashworth M.P."/>
            <person name="Baeshen N.A."/>
            <person name="Baeshen M.N."/>
            <person name="Bahieldin A."/>
            <person name="Theriot E.C."/>
            <person name="Jansen R.K."/>
        </authorList>
    </citation>
    <scope>NUCLEOTIDE SEQUENCE</scope>
</reference>
<evidence type="ECO:0000256" key="1">
    <source>
        <dbReference type="SAM" id="MobiDB-lite"/>
    </source>
</evidence>
<keyword evidence="2" id="KW-0812">Transmembrane</keyword>
<proteinExistence type="predicted"/>
<feature type="region of interest" description="Disordered" evidence="1">
    <location>
        <begin position="345"/>
        <end position="365"/>
    </location>
</feature>
<organism evidence="3">
    <name type="scientific">Rhizosolenia imbricata</name>
    <dbReference type="NCBI Taxonomy" id="216768"/>
    <lineage>
        <taxon>Eukaryota</taxon>
        <taxon>Sar</taxon>
        <taxon>Stramenopiles</taxon>
        <taxon>Ochrophyta</taxon>
        <taxon>Bacillariophyta</taxon>
        <taxon>Coscinodiscophyceae</taxon>
        <taxon>Rhizosoleniophycidae</taxon>
        <taxon>Rhizosoleniales</taxon>
        <taxon>Rhizosoleniaceae</taxon>
        <taxon>Rhizosolenia</taxon>
    </lineage>
</organism>
<dbReference type="Pfam" id="PF17088">
    <property type="entry name" value="YCF90"/>
    <property type="match status" value="1"/>
</dbReference>
<name>A0A089VP05_9STRA</name>
<keyword evidence="3" id="KW-0150">Chloroplast</keyword>
<feature type="transmembrane region" description="Helical" evidence="2">
    <location>
        <begin position="77"/>
        <end position="96"/>
    </location>
</feature>
<dbReference type="AlphaFoldDB" id="A0A089VP05"/>
<protein>
    <submittedName>
        <fullName evidence="3">Uncharacterized protein</fullName>
    </submittedName>
</protein>
<accession>A0A089VP05</accession>
<dbReference type="GeneID" id="20833652"/>
<feature type="transmembrane region" description="Helical" evidence="2">
    <location>
        <begin position="263"/>
        <end position="285"/>
    </location>
</feature>
<keyword evidence="3" id="KW-0934">Plastid</keyword>
<sequence>MSTVDERIAESGILELYEQWFGSNITPDPAINYRELIINKFNQITSVGFTIDEFQKAMVILCLIRFVIYSIRYNPITSFKICAIGAFSCFLWILTLNDLVRYYYDFFGYCRYLTRMKDEEYEYRRFALIFAEARYARVNWKEWTGEISPYHFEWTRPLFNLVPERFHHISEPIYEYVKTDLFKVVKKFYKSQIRRQALFLFYVFVVRVGKKYCPYHVRWHTAFLVLHGILAGPVYQSCHRARAFMIRTLIPQGRWDDVINVRYYLGAIAFVHISFVCYAALHAVFSQYFYIPFIVQNVELHVGDRPKKSIYSGGYTSWQDAFTFYDLDFKESMRLWWGFLGRGTRKQREQRKKKKRRKGKGKDKD</sequence>
<geneLocation type="chloroplast" evidence="3"/>
<gene>
    <name evidence="3" type="primary">ycf90</name>
</gene>
<dbReference type="RefSeq" id="YP_009093015.1">
    <property type="nucleotide sequence ID" value="NC_025311.1"/>
</dbReference>